<feature type="compositionally biased region" description="Basic and acidic residues" evidence="1">
    <location>
        <begin position="149"/>
        <end position="178"/>
    </location>
</feature>
<sequence>MDERELKLNSLSRYAKTSPHFILEEHGHCEVPAGCGGVVLRWRNPRAGVPFTMWLETDGPGEMYLDGTAPSSSRPLVPFGTHVLAFEIASYDPAYTTLMFAGLYKQDEDIHVRTTASDGVVETSVLSAADGSWKYCLDEPEDDAWTRPGFDDDGWRPMAERSERRPPEDPERNAEPYRVRKLREFGAAGLGIPGGGGGGGGGGGRVWVRKVFNLSDPGAA</sequence>
<evidence type="ECO:0000313" key="2">
    <source>
        <dbReference type="EMBL" id="ADI09488.1"/>
    </source>
</evidence>
<dbReference type="RefSeq" id="WP_014178939.1">
    <property type="nucleotide sequence ID" value="NC_016582.1"/>
</dbReference>
<dbReference type="Gene3D" id="2.60.120.260">
    <property type="entry name" value="Galactose-binding domain-like"/>
    <property type="match status" value="1"/>
</dbReference>
<dbReference type="AlphaFoldDB" id="D7BTR9"/>
<accession>D7BTR9</accession>
<proteinExistence type="predicted"/>
<reference evidence="2 3" key="1">
    <citation type="journal article" date="2010" name="J. Bacteriol.">
        <title>Genome sequence of the milbemycin-producing bacterium Streptomyces bingchenggensis.</title>
        <authorList>
            <person name="Wang X.J."/>
            <person name="Yan Y.J."/>
            <person name="Zhang B."/>
            <person name="An J."/>
            <person name="Wang J.J."/>
            <person name="Tian J."/>
            <person name="Jiang L."/>
            <person name="Chen Y.H."/>
            <person name="Huang S.X."/>
            <person name="Yin M."/>
            <person name="Zhang J."/>
            <person name="Gao A.L."/>
            <person name="Liu C.X."/>
            <person name="Zhu Z.X."/>
            <person name="Xiang W.S."/>
        </authorList>
    </citation>
    <scope>NUCLEOTIDE SEQUENCE [LARGE SCALE GENOMIC DNA]</scope>
    <source>
        <strain evidence="2 3">BCW-1</strain>
    </source>
</reference>
<dbReference type="EMBL" id="CP002047">
    <property type="protein sequence ID" value="ADI09488.1"/>
    <property type="molecule type" value="Genomic_DNA"/>
</dbReference>
<evidence type="ECO:0000313" key="3">
    <source>
        <dbReference type="Proteomes" id="UP000000377"/>
    </source>
</evidence>
<evidence type="ECO:0000256" key="1">
    <source>
        <dbReference type="SAM" id="MobiDB-lite"/>
    </source>
</evidence>
<gene>
    <name evidence="2" type="ordered locus">SBI_06368</name>
</gene>
<dbReference type="PATRIC" id="fig|749414.3.peg.6562"/>
<dbReference type="eggNOG" id="ENOG50322RF">
    <property type="taxonomic scope" value="Bacteria"/>
</dbReference>
<organism evidence="2 3">
    <name type="scientific">Streptomyces bingchenggensis (strain BCW-1)</name>
    <dbReference type="NCBI Taxonomy" id="749414"/>
    <lineage>
        <taxon>Bacteria</taxon>
        <taxon>Bacillati</taxon>
        <taxon>Actinomycetota</taxon>
        <taxon>Actinomycetes</taxon>
        <taxon>Kitasatosporales</taxon>
        <taxon>Streptomycetaceae</taxon>
        <taxon>Streptomyces</taxon>
    </lineage>
</organism>
<feature type="region of interest" description="Disordered" evidence="1">
    <location>
        <begin position="144"/>
        <end position="178"/>
    </location>
</feature>
<protein>
    <submittedName>
        <fullName evidence="2">Uncharacterized protein</fullName>
    </submittedName>
</protein>
<dbReference type="KEGG" id="sbh:SBI_06368"/>
<name>D7BTR9_STRBB</name>
<dbReference type="HOGENOM" id="CLU_1255348_0_0_11"/>
<dbReference type="Proteomes" id="UP000000377">
    <property type="component" value="Chromosome"/>
</dbReference>
<keyword evidence="3" id="KW-1185">Reference proteome</keyword>
<dbReference type="STRING" id="749414.SBI_06368"/>